<keyword evidence="4" id="KW-1185">Reference proteome</keyword>
<keyword evidence="2" id="KW-0472">Membrane</keyword>
<evidence type="ECO:0000313" key="3">
    <source>
        <dbReference type="EMBL" id="MBB6413960.1"/>
    </source>
</evidence>
<evidence type="ECO:0000256" key="1">
    <source>
        <dbReference type="SAM" id="MobiDB-lite"/>
    </source>
</evidence>
<protein>
    <submittedName>
        <fullName evidence="3">Uncharacterized protein</fullName>
    </submittedName>
</protein>
<comment type="caution">
    <text evidence="3">The sequence shown here is derived from an EMBL/GenBank/DDBJ whole genome shotgun (WGS) entry which is preliminary data.</text>
</comment>
<reference evidence="3 4" key="1">
    <citation type="submission" date="2020-08" db="EMBL/GenBank/DDBJ databases">
        <title>Genomic Encyclopedia of Type Strains, Phase IV (KMG-IV): sequencing the most valuable type-strain genomes for metagenomic binning, comparative biology and taxonomic classification.</title>
        <authorList>
            <person name="Goeker M."/>
        </authorList>
    </citation>
    <scope>NUCLEOTIDE SEQUENCE [LARGE SCALE GENOMIC DNA]</scope>
    <source>
        <strain evidence="3 4">DSM 100039</strain>
    </source>
</reference>
<dbReference type="Proteomes" id="UP000556329">
    <property type="component" value="Unassembled WGS sequence"/>
</dbReference>
<gene>
    <name evidence="3" type="ORF">HNQ71_006669</name>
</gene>
<dbReference type="InterPro" id="IPR008620">
    <property type="entry name" value="FixH"/>
</dbReference>
<dbReference type="AlphaFoldDB" id="A0A841PTS9"/>
<keyword evidence="2" id="KW-0812">Transmembrane</keyword>
<name>A0A841PTS9_9HYPH</name>
<evidence type="ECO:0000313" key="4">
    <source>
        <dbReference type="Proteomes" id="UP000556329"/>
    </source>
</evidence>
<sequence>MRAIAISFTIGWELNEAKTVPWPRPSTSSRDGCALGRSRRESMASITLSSPGTVASSGEGGRIFSVFSRSGPTRMATGRSLGSVNSDNAHIRTMGSLLRLCTGHTEDNDTSRNPGEFAGRHMPALILAFFATIIVNLTMAVFASRSWPGFVEELLCGQLGIQSQAEEGRAQAALGWSGPRNRKCRDPLQPDNRNGKKLKPGGVRRTMIRAWR</sequence>
<proteinExistence type="predicted"/>
<organism evidence="3 4">
    <name type="scientific">Mesorhizobium sangaii</name>
    <dbReference type="NCBI Taxonomy" id="505389"/>
    <lineage>
        <taxon>Bacteria</taxon>
        <taxon>Pseudomonadati</taxon>
        <taxon>Pseudomonadota</taxon>
        <taxon>Alphaproteobacteria</taxon>
        <taxon>Hyphomicrobiales</taxon>
        <taxon>Phyllobacteriaceae</taxon>
        <taxon>Mesorhizobium</taxon>
    </lineage>
</organism>
<accession>A0A841PTS9</accession>
<keyword evidence="2" id="KW-1133">Transmembrane helix</keyword>
<evidence type="ECO:0000256" key="2">
    <source>
        <dbReference type="SAM" id="Phobius"/>
    </source>
</evidence>
<feature type="transmembrane region" description="Helical" evidence="2">
    <location>
        <begin position="122"/>
        <end position="143"/>
    </location>
</feature>
<dbReference type="Pfam" id="PF05751">
    <property type="entry name" value="FixH"/>
    <property type="match status" value="1"/>
</dbReference>
<dbReference type="EMBL" id="JACHEF010000011">
    <property type="protein sequence ID" value="MBB6413960.1"/>
    <property type="molecule type" value="Genomic_DNA"/>
</dbReference>
<feature type="region of interest" description="Disordered" evidence="1">
    <location>
        <begin position="170"/>
        <end position="201"/>
    </location>
</feature>